<dbReference type="AlphaFoldDB" id="A0A7D8YRV9"/>
<dbReference type="InterPro" id="IPR003819">
    <property type="entry name" value="TauD/TfdA-like"/>
</dbReference>
<evidence type="ECO:0000256" key="5">
    <source>
        <dbReference type="ARBA" id="ARBA00023004"/>
    </source>
</evidence>
<dbReference type="Gene3D" id="3.60.130.10">
    <property type="entry name" value="Clavaminate synthase-like"/>
    <property type="match status" value="1"/>
</dbReference>
<name>A0A7D8YRV9_9HELO</name>
<evidence type="ECO:0000313" key="7">
    <source>
        <dbReference type="EMBL" id="TVY52472.1"/>
    </source>
</evidence>
<keyword evidence="2" id="KW-0479">Metal-binding</keyword>
<dbReference type="SUPFAM" id="SSF51197">
    <property type="entry name" value="Clavaminate synthase-like"/>
    <property type="match status" value="1"/>
</dbReference>
<dbReference type="Proteomes" id="UP000481288">
    <property type="component" value="Unassembled WGS sequence"/>
</dbReference>
<evidence type="ECO:0000256" key="4">
    <source>
        <dbReference type="ARBA" id="ARBA00023002"/>
    </source>
</evidence>
<dbReference type="PANTHER" id="PTHR43779">
    <property type="entry name" value="DIOXYGENASE RV0097-RELATED"/>
    <property type="match status" value="1"/>
</dbReference>
<reference evidence="7 8" key="1">
    <citation type="submission" date="2018-05" db="EMBL/GenBank/DDBJ databases">
        <title>Whole genome sequencing for identification of molecular markers to develop diagnostic detection tools for the regulated plant pathogen Lachnellula willkommii.</title>
        <authorList>
            <person name="Giroux E."/>
            <person name="Bilodeau G."/>
        </authorList>
    </citation>
    <scope>NUCLEOTIDE SEQUENCE [LARGE SCALE GENOMIC DNA]</scope>
    <source>
        <strain evidence="7 8">CBS 625.97</strain>
    </source>
</reference>
<protein>
    <submittedName>
        <fullName evidence="7">Alpha-ketoglutarate-dependent 2,4-dichlorophenoxyacetate dioxygenase</fullName>
    </submittedName>
</protein>
<dbReference type="Pfam" id="PF02668">
    <property type="entry name" value="TauD"/>
    <property type="match status" value="1"/>
</dbReference>
<comment type="caution">
    <text evidence="7">The sequence shown here is derived from an EMBL/GenBank/DDBJ whole genome shotgun (WGS) entry which is preliminary data.</text>
</comment>
<dbReference type="InterPro" id="IPR042098">
    <property type="entry name" value="TauD-like_sf"/>
</dbReference>
<evidence type="ECO:0000256" key="2">
    <source>
        <dbReference type="ARBA" id="ARBA00022723"/>
    </source>
</evidence>
<keyword evidence="5" id="KW-0408">Iron</keyword>
<evidence type="ECO:0000256" key="3">
    <source>
        <dbReference type="ARBA" id="ARBA00022964"/>
    </source>
</evidence>
<organism evidence="7 8">
    <name type="scientific">Lachnellula cervina</name>
    <dbReference type="NCBI Taxonomy" id="1316786"/>
    <lineage>
        <taxon>Eukaryota</taxon>
        <taxon>Fungi</taxon>
        <taxon>Dikarya</taxon>
        <taxon>Ascomycota</taxon>
        <taxon>Pezizomycotina</taxon>
        <taxon>Leotiomycetes</taxon>
        <taxon>Helotiales</taxon>
        <taxon>Lachnaceae</taxon>
        <taxon>Lachnellula</taxon>
    </lineage>
</organism>
<dbReference type="OrthoDB" id="5818554at2759"/>
<evidence type="ECO:0000256" key="1">
    <source>
        <dbReference type="ARBA" id="ARBA00005896"/>
    </source>
</evidence>
<proteinExistence type="inferred from homology"/>
<gene>
    <name evidence="7" type="primary">tfdA_0</name>
    <name evidence="7" type="ORF">LCER1_G006623</name>
</gene>
<dbReference type="GO" id="GO:0046872">
    <property type="term" value="F:metal ion binding"/>
    <property type="evidence" value="ECO:0007669"/>
    <property type="project" value="UniProtKB-KW"/>
</dbReference>
<dbReference type="EMBL" id="QGMG01000605">
    <property type="protein sequence ID" value="TVY52472.1"/>
    <property type="molecule type" value="Genomic_DNA"/>
</dbReference>
<accession>A0A7D8YRV9</accession>
<dbReference type="InterPro" id="IPR051178">
    <property type="entry name" value="TfdA_dioxygenase"/>
</dbReference>
<dbReference type="PANTHER" id="PTHR43779:SF3">
    <property type="entry name" value="(3R)-3-[(CARBOXYMETHYL)AMINO]FATTY ACID OXYGENASE_DECARBOXYLASE"/>
    <property type="match status" value="1"/>
</dbReference>
<sequence length="317" mass="35704">MPGTTSKLDIHPLHDSFAVEIKGIDLSTPPTDAVFDEIRDALHEYGVVIIRNANFPDDKAQIDFSALFGEVEKSKWRNPHMRSLPHPEIFDISNLDEKDQVVTNSNEKRTTAIRGNALWHADGSFNPRRTYVSLLRAVELPPAAMGGHTEYADARQAYDDLPEETKSKIKNLVAVHSFVHNRKTANPDSPLFKDINVLDQPLARHKLVPVHEPSGRDMLYVTSYAHHIEGMDLEEGKNLIQELQSHAAQMKYVFEHHWENAGDIAIWDNTAVLHRATSGSYEGKFRRDMRRTCVMDSSSEAYGLNNPDAAKDQANSS</sequence>
<dbReference type="GO" id="GO:0051213">
    <property type="term" value="F:dioxygenase activity"/>
    <property type="evidence" value="ECO:0007669"/>
    <property type="project" value="UniProtKB-KW"/>
</dbReference>
<evidence type="ECO:0000313" key="8">
    <source>
        <dbReference type="Proteomes" id="UP000481288"/>
    </source>
</evidence>
<comment type="similarity">
    <text evidence="1">Belongs to the TfdA dioxygenase family.</text>
</comment>
<keyword evidence="8" id="KW-1185">Reference proteome</keyword>
<keyword evidence="3 7" id="KW-0223">Dioxygenase</keyword>
<evidence type="ECO:0000259" key="6">
    <source>
        <dbReference type="Pfam" id="PF02668"/>
    </source>
</evidence>
<keyword evidence="4" id="KW-0560">Oxidoreductase</keyword>
<feature type="domain" description="TauD/TfdA-like" evidence="6">
    <location>
        <begin position="10"/>
        <end position="292"/>
    </location>
</feature>